<dbReference type="InterPro" id="IPR003797">
    <property type="entry name" value="DegV"/>
</dbReference>
<evidence type="ECO:0000313" key="3">
    <source>
        <dbReference type="Proteomes" id="UP000597761"/>
    </source>
</evidence>
<dbReference type="PANTHER" id="PTHR33434">
    <property type="entry name" value="DEGV DOMAIN-CONTAINING PROTEIN DR_1986-RELATED"/>
    <property type="match status" value="1"/>
</dbReference>
<proteinExistence type="predicted"/>
<evidence type="ECO:0000256" key="1">
    <source>
        <dbReference type="ARBA" id="ARBA00023121"/>
    </source>
</evidence>
<dbReference type="Pfam" id="PF02645">
    <property type="entry name" value="DegV"/>
    <property type="match status" value="1"/>
</dbReference>
<dbReference type="InterPro" id="IPR043168">
    <property type="entry name" value="DegV_C"/>
</dbReference>
<name>A0ABQ1NQB2_9MICC</name>
<dbReference type="PROSITE" id="PS51482">
    <property type="entry name" value="DEGV"/>
    <property type="match status" value="1"/>
</dbReference>
<dbReference type="Proteomes" id="UP000597761">
    <property type="component" value="Unassembled WGS sequence"/>
</dbReference>
<accession>A0ABQ1NQB2</accession>
<organism evidence="2 3">
    <name type="scientific">Tersicoccus solisilvae</name>
    <dbReference type="NCBI Taxonomy" id="1882339"/>
    <lineage>
        <taxon>Bacteria</taxon>
        <taxon>Bacillati</taxon>
        <taxon>Actinomycetota</taxon>
        <taxon>Actinomycetes</taxon>
        <taxon>Micrococcales</taxon>
        <taxon>Micrococcaceae</taxon>
        <taxon>Tersicoccus</taxon>
    </lineage>
</organism>
<dbReference type="PANTHER" id="PTHR33434:SF2">
    <property type="entry name" value="FATTY ACID-BINDING PROTEIN TM_1468"/>
    <property type="match status" value="1"/>
</dbReference>
<dbReference type="InterPro" id="IPR050270">
    <property type="entry name" value="DegV_domain_contain"/>
</dbReference>
<sequence>MNVSGRGSVPPVAVVTDAAAGLPDDLRASLETEHGLIVLDLPVTVDGVPLPPGPPTALELALASGRPVATSRPSPGAVEAVYRRLAEAGHDHIVSIHLSSGLSGTVDSARWAAGRVPVPVSVIDSGTAGMALGYAVRDACAAAAAGATPGAVAAAARRTSERHRVRFYVPSLETLRRGGRVGGAAAWIGGVLAIKPLLQIADGVVVPVERIRAAARAVRRLEALAAADLAAAPPSAGRECAVHHFGNVAEAEELAERLTELTGVRPVVSRLPSVLAAHVGLGVLGVVTGPAASPSPGPPDRD</sequence>
<dbReference type="EMBL" id="BMJI01000002">
    <property type="protein sequence ID" value="GGC82820.1"/>
    <property type="molecule type" value="Genomic_DNA"/>
</dbReference>
<dbReference type="NCBIfam" id="TIGR00762">
    <property type="entry name" value="DegV"/>
    <property type="match status" value="1"/>
</dbReference>
<evidence type="ECO:0000313" key="2">
    <source>
        <dbReference type="EMBL" id="GGC82820.1"/>
    </source>
</evidence>
<keyword evidence="3" id="KW-1185">Reference proteome</keyword>
<keyword evidence="1" id="KW-0446">Lipid-binding</keyword>
<comment type="caution">
    <text evidence="2">The sequence shown here is derived from an EMBL/GenBank/DDBJ whole genome shotgun (WGS) entry which is preliminary data.</text>
</comment>
<protein>
    <submittedName>
        <fullName evidence="2">DegV domain-containing protein</fullName>
    </submittedName>
</protein>
<reference evidence="3" key="1">
    <citation type="journal article" date="2019" name="Int. J. Syst. Evol. Microbiol.">
        <title>The Global Catalogue of Microorganisms (GCM) 10K type strain sequencing project: providing services to taxonomists for standard genome sequencing and annotation.</title>
        <authorList>
            <consortium name="The Broad Institute Genomics Platform"/>
            <consortium name="The Broad Institute Genome Sequencing Center for Infectious Disease"/>
            <person name="Wu L."/>
            <person name="Ma J."/>
        </authorList>
    </citation>
    <scope>NUCLEOTIDE SEQUENCE [LARGE SCALE GENOMIC DNA]</scope>
    <source>
        <strain evidence="3">CGMCC 1.15480</strain>
    </source>
</reference>
<gene>
    <name evidence="2" type="ORF">GCM10011512_07000</name>
</gene>
<dbReference type="Gene3D" id="3.40.50.10170">
    <property type="match status" value="1"/>
</dbReference>
<dbReference type="Gene3D" id="3.30.1180.10">
    <property type="match status" value="1"/>
</dbReference>
<dbReference type="SUPFAM" id="SSF82549">
    <property type="entry name" value="DAK1/DegV-like"/>
    <property type="match status" value="1"/>
</dbReference>